<reference evidence="1 2" key="2">
    <citation type="journal article" date="2013" name="Genome Biol. Evol.">
        <title>Genome sequencing of Giardia lamblia genotypes A2 and B isolates (DH and GS) and comparative analysis with the genomes of genotypes A1 and E (WB and Pig).</title>
        <authorList>
            <person name="Adam R.D."/>
            <person name="Dahlstrom E.W."/>
            <person name="Martens C.A."/>
            <person name="Bruno D.P."/>
            <person name="Barbian K.D."/>
            <person name="Ricklefs S.M."/>
            <person name="Hernandez M.M."/>
            <person name="Narla N.P."/>
            <person name="Patel R.B."/>
            <person name="Porcella S.F."/>
            <person name="Nash T.E."/>
        </authorList>
    </citation>
    <scope>NUCLEOTIDE SEQUENCE [LARGE SCALE GENOMIC DNA]</scope>
    <source>
        <strain evidence="1 2">DH</strain>
    </source>
</reference>
<dbReference type="VEuPathDB" id="GiardiaDB:GL50581_1152"/>
<organism evidence="1 2">
    <name type="scientific">Giardia intestinalis</name>
    <name type="common">Giardia lamblia</name>
    <dbReference type="NCBI Taxonomy" id="5741"/>
    <lineage>
        <taxon>Eukaryota</taxon>
        <taxon>Metamonada</taxon>
        <taxon>Diplomonadida</taxon>
        <taxon>Hexamitidae</taxon>
        <taxon>Giardiinae</taxon>
        <taxon>Giardia</taxon>
    </lineage>
</organism>
<protein>
    <submittedName>
        <fullName evidence="1">Uncharacterized protein</fullName>
    </submittedName>
</protein>
<dbReference type="EMBL" id="AHGT01000010">
    <property type="protein sequence ID" value="ESU38661.1"/>
    <property type="molecule type" value="Genomic_DNA"/>
</dbReference>
<reference evidence="2" key="1">
    <citation type="submission" date="2012-02" db="EMBL/GenBank/DDBJ databases">
        <title>Genome sequencing of Giardia lamblia Genotypes A2 and B isolates (DH and GS) and comparative analysis with the genomes of Genotypes A1 and E (WB and Pig).</title>
        <authorList>
            <person name="Adam R."/>
            <person name="Dahlstrom E."/>
            <person name="Martens C."/>
            <person name="Bruno D."/>
            <person name="Barbian K."/>
            <person name="Porcella S.F."/>
            <person name="Nash T."/>
        </authorList>
    </citation>
    <scope>NUCLEOTIDE SEQUENCE</scope>
    <source>
        <strain evidence="2">DH</strain>
    </source>
</reference>
<dbReference type="VEuPathDB" id="GiardiaDB:DHA2_150005"/>
<gene>
    <name evidence="1" type="ORF">DHA2_150005</name>
</gene>
<dbReference type="InterPro" id="IPR011047">
    <property type="entry name" value="Quinoprotein_ADH-like_sf"/>
</dbReference>
<name>V6TIU2_GIAIN</name>
<accession>V6TIU2</accession>
<dbReference type="Proteomes" id="UP000018320">
    <property type="component" value="Unassembled WGS sequence"/>
</dbReference>
<dbReference type="AlphaFoldDB" id="V6TIU2"/>
<proteinExistence type="predicted"/>
<evidence type="ECO:0000313" key="1">
    <source>
        <dbReference type="EMBL" id="ESU38661.1"/>
    </source>
</evidence>
<sequence length="372" mass="40706">MDDEGAAVLIPFTVKLDITNSQLLCGPEDLATLFICTYDGMVLCADIHLSSAEPTFSFPLPVYVASGGVAYLSGSFINDTQYVALWSYESELVFLTRTFVPSVDNLAKTTPTVSHRVVPFGNGHRNISSLAFRPQTELCFAGTHDGLLYTINAATGEIHNCTYEPGLPITQISHFDDNVYTLNQGGALQCRDETLVRAAINSFVIGKQYIVYGSFSVVVSMNSRAALGDTNSTSLDIALDSPISTITQLNLQSLSSDIETELLKRLKVPTCFTEVIPDPAYHRDYEHFLIGTISGSLFVLQVCHSARTKKLSAVLHKIPIPAAVAHERKIAQILSYTKNGLVTLLFDDSFVARYYLVSTCEAQSNHEIMLSL</sequence>
<evidence type="ECO:0000313" key="2">
    <source>
        <dbReference type="Proteomes" id="UP000018320"/>
    </source>
</evidence>
<dbReference type="VEuPathDB" id="GiardiaDB:GL50803_0016506"/>
<comment type="caution">
    <text evidence="1">The sequence shown here is derived from an EMBL/GenBank/DDBJ whole genome shotgun (WGS) entry which is preliminary data.</text>
</comment>
<dbReference type="VEuPathDB" id="GiardiaDB:QR46_1408"/>
<dbReference type="SUPFAM" id="SSF50998">
    <property type="entry name" value="Quinoprotein alcohol dehydrogenase-like"/>
    <property type="match status" value="1"/>
</dbReference>